<keyword evidence="1" id="KW-0238">DNA-binding</keyword>
<dbReference type="Proteomes" id="UP001596190">
    <property type="component" value="Unassembled WGS sequence"/>
</dbReference>
<evidence type="ECO:0000256" key="1">
    <source>
        <dbReference type="ARBA" id="ARBA00023125"/>
    </source>
</evidence>
<dbReference type="InterPro" id="IPR001647">
    <property type="entry name" value="HTH_TetR"/>
</dbReference>
<dbReference type="EMBL" id="JBHSSA010000114">
    <property type="protein sequence ID" value="MFC6255083.1"/>
    <property type="molecule type" value="Genomic_DNA"/>
</dbReference>
<comment type="caution">
    <text evidence="3">The sequence shown here is derived from an EMBL/GenBank/DDBJ whole genome shotgun (WGS) entry which is preliminary data.</text>
</comment>
<proteinExistence type="predicted"/>
<dbReference type="PANTHER" id="PTHR43479">
    <property type="entry name" value="ACREF/ENVCD OPERON REPRESSOR-RELATED"/>
    <property type="match status" value="1"/>
</dbReference>
<evidence type="ECO:0000313" key="3">
    <source>
        <dbReference type="EMBL" id="MFC6255083.1"/>
    </source>
</evidence>
<evidence type="ECO:0000313" key="4">
    <source>
        <dbReference type="Proteomes" id="UP001596190"/>
    </source>
</evidence>
<dbReference type="InterPro" id="IPR009057">
    <property type="entry name" value="Homeodomain-like_sf"/>
</dbReference>
<gene>
    <name evidence="3" type="ORF">ACFP1H_10880</name>
</gene>
<dbReference type="RefSeq" id="WP_137631259.1">
    <property type="nucleotide sequence ID" value="NZ_BJDO01000027.1"/>
</dbReference>
<feature type="domain" description="HTH tetR-type" evidence="2">
    <location>
        <begin position="26"/>
        <end position="64"/>
    </location>
</feature>
<dbReference type="Gene3D" id="1.10.357.10">
    <property type="entry name" value="Tetracycline Repressor, domain 2"/>
    <property type="match status" value="1"/>
</dbReference>
<evidence type="ECO:0000259" key="2">
    <source>
        <dbReference type="Pfam" id="PF00440"/>
    </source>
</evidence>
<sequence>MKYDLDKKPTRGAQRTLFAFSQTMFHLLAQKPFEKINVNEICQLCNFPRATFYNYFDDKYDLINYCWYVLAEKVHIEEADQLKPNEVLIVYFDRLYDLFENNSQLVLGILRHNQISGNLVNSFTNYLRNLAHKMFLEVFGNLHFDVPVELMVDHCSSTILLLIEWIFLKKQPTTREQAHHYLTVLLGDLENIAVPKDQQLNANQTAKNTTHTDA</sequence>
<accession>A0ABW1TC91</accession>
<dbReference type="PANTHER" id="PTHR43479:SF16">
    <property type="entry name" value="HTH TETR-TYPE DOMAIN-CONTAINING PROTEIN"/>
    <property type="match status" value="1"/>
</dbReference>
<organism evidence="3 4">
    <name type="scientific">Secundilactobacillus hailunensis</name>
    <dbReference type="NCBI Taxonomy" id="2559923"/>
    <lineage>
        <taxon>Bacteria</taxon>
        <taxon>Bacillati</taxon>
        <taxon>Bacillota</taxon>
        <taxon>Bacilli</taxon>
        <taxon>Lactobacillales</taxon>
        <taxon>Lactobacillaceae</taxon>
        <taxon>Secundilactobacillus</taxon>
    </lineage>
</organism>
<reference evidence="4" key="1">
    <citation type="journal article" date="2019" name="Int. J. Syst. Evol. Microbiol.">
        <title>The Global Catalogue of Microorganisms (GCM) 10K type strain sequencing project: providing services to taxonomists for standard genome sequencing and annotation.</title>
        <authorList>
            <consortium name="The Broad Institute Genomics Platform"/>
            <consortium name="The Broad Institute Genome Sequencing Center for Infectious Disease"/>
            <person name="Wu L."/>
            <person name="Ma J."/>
        </authorList>
    </citation>
    <scope>NUCLEOTIDE SEQUENCE [LARGE SCALE GENOMIC DNA]</scope>
    <source>
        <strain evidence="4">CCM 8950</strain>
    </source>
</reference>
<keyword evidence="4" id="KW-1185">Reference proteome</keyword>
<name>A0ABW1TC91_9LACO</name>
<protein>
    <submittedName>
        <fullName evidence="3">TetR/AcrR family transcriptional regulator</fullName>
    </submittedName>
</protein>
<dbReference type="SUPFAM" id="SSF46689">
    <property type="entry name" value="Homeodomain-like"/>
    <property type="match status" value="1"/>
</dbReference>
<dbReference type="InterPro" id="IPR050624">
    <property type="entry name" value="HTH-type_Tx_Regulator"/>
</dbReference>
<dbReference type="Pfam" id="PF00440">
    <property type="entry name" value="TetR_N"/>
    <property type="match status" value="1"/>
</dbReference>